<dbReference type="InterPro" id="IPR032781">
    <property type="entry name" value="ABC_tran_Xtn"/>
</dbReference>
<dbReference type="Pfam" id="PF12848">
    <property type="entry name" value="ABC_tran_Xtn"/>
    <property type="match status" value="1"/>
</dbReference>
<dbReference type="PROSITE" id="PS00211">
    <property type="entry name" value="ABC_TRANSPORTER_1"/>
    <property type="match status" value="1"/>
</dbReference>
<dbReference type="InterPro" id="IPR022374">
    <property type="entry name" value="EttA"/>
</dbReference>
<dbReference type="Pfam" id="PF00005">
    <property type="entry name" value="ABC_tran"/>
    <property type="match status" value="2"/>
</dbReference>
<evidence type="ECO:0000256" key="2">
    <source>
        <dbReference type="ARBA" id="ARBA00022555"/>
    </source>
</evidence>
<feature type="region of interest" description="Disordered" evidence="7">
    <location>
        <begin position="1"/>
        <end position="49"/>
    </location>
</feature>
<comment type="caution">
    <text evidence="9">The sequence shown here is derived from an EMBL/GenBank/DDBJ whole genome shotgun (WGS) entry which is preliminary data.</text>
</comment>
<dbReference type="InterPro" id="IPR017871">
    <property type="entry name" value="ABC_transporter-like_CS"/>
</dbReference>
<evidence type="ECO:0000256" key="3">
    <source>
        <dbReference type="ARBA" id="ARBA00022730"/>
    </source>
</evidence>
<reference evidence="9 10" key="1">
    <citation type="journal article" date="2023" name="Commun. Biol.">
        <title>Genome analysis of Parmales, the sister group of diatoms, reveals the evolutionary specialization of diatoms from phago-mixotrophs to photoautotrophs.</title>
        <authorList>
            <person name="Ban H."/>
            <person name="Sato S."/>
            <person name="Yoshikawa S."/>
            <person name="Yamada K."/>
            <person name="Nakamura Y."/>
            <person name="Ichinomiya M."/>
            <person name="Sato N."/>
            <person name="Blanc-Mathieu R."/>
            <person name="Endo H."/>
            <person name="Kuwata A."/>
            <person name="Ogata H."/>
        </authorList>
    </citation>
    <scope>NUCLEOTIDE SEQUENCE [LARGE SCALE GENOMIC DNA]</scope>
</reference>
<dbReference type="SMART" id="SM00382">
    <property type="entry name" value="AAA"/>
    <property type="match status" value="2"/>
</dbReference>
<name>A0ABQ6M3C6_9STRA</name>
<dbReference type="NCBIfam" id="NF008775">
    <property type="entry name" value="PRK11819.1"/>
    <property type="match status" value="1"/>
</dbReference>
<dbReference type="PANTHER" id="PTHR43858:SF1">
    <property type="entry name" value="ABC TRANSPORTER-RELATED PROTEIN"/>
    <property type="match status" value="1"/>
</dbReference>
<feature type="domain" description="ABC transporter" evidence="8">
    <location>
        <begin position="61"/>
        <end position="314"/>
    </location>
</feature>
<evidence type="ECO:0000259" key="8">
    <source>
        <dbReference type="PROSITE" id="PS50893"/>
    </source>
</evidence>
<keyword evidence="2" id="KW-0694">RNA-binding</keyword>
<dbReference type="InterPro" id="IPR027417">
    <property type="entry name" value="P-loop_NTPase"/>
</dbReference>
<dbReference type="Gene3D" id="3.40.50.300">
    <property type="entry name" value="P-loop containing nucleotide triphosphate hydrolases"/>
    <property type="match status" value="2"/>
</dbReference>
<keyword evidence="5" id="KW-0067">ATP-binding</keyword>
<dbReference type="EMBL" id="BRYB01004918">
    <property type="protein sequence ID" value="GMI18871.1"/>
    <property type="molecule type" value="Genomic_DNA"/>
</dbReference>
<evidence type="ECO:0000256" key="6">
    <source>
        <dbReference type="ARBA" id="ARBA00022845"/>
    </source>
</evidence>
<sequence>MRPPPFSSALLPLLGKKKKGSGGSSASSYDKRASSYDKRSQKSSSSSSTALTDRLDKDFMFSLMGVTKKLPGSGRVLLDDVSLSFFPGAKIGVVGPNGAGKSTLLKVMAGLDAEFDGEARPLPGARIGYLPQEPALEGETVADCIRPAVAASQALLDEYNDLSVKIGEGPEDMDKLMERFSALQDQIDARDLWELDRAVARATEALRCPPGSAAVATLSGGEKRRVALACLLLQNHDLLLLDEPTNHLDAESVAWLETFLAKFEGTVVAITHDRYFLENVAEWILELDKGKGYPHEGCYSGWLEEKQKRIVREKQEETAASKILSEELEWIRSTPKAKGNKSKARLGRYEELLAQSNQGKDSFGRARVDQIFIPAGPRLGDVVVDFKGVTKSFGAKQLLSGADFSLPPGAIVGVVGPNGAGKTTLVKMILGDEQPDSGEVNVGSTVKITAVRQERMEGLEGDKTAWADISDELDEIELGAGVKMNSRAYCSLFGLKSGLQQTKVKELSGGERNRCLLAKAVKSGANFIILDEPTNDLDTETIRSLENALLDFAGCALVVSHDRYFLDKIATHILAFENDSKITLFQGNWGEYNEDRVARLGDDAPRRPTFAPLM</sequence>
<feature type="compositionally biased region" description="Basic and acidic residues" evidence="7">
    <location>
        <begin position="29"/>
        <end position="40"/>
    </location>
</feature>
<evidence type="ECO:0000256" key="4">
    <source>
        <dbReference type="ARBA" id="ARBA00022741"/>
    </source>
</evidence>
<feature type="domain" description="ABC transporter" evidence="8">
    <location>
        <begin position="384"/>
        <end position="603"/>
    </location>
</feature>
<comment type="similarity">
    <text evidence="1">Belongs to the ABC transporter superfamily. ABCF family. Translational throttle EttA subfamily.</text>
</comment>
<evidence type="ECO:0000256" key="7">
    <source>
        <dbReference type="SAM" id="MobiDB-lite"/>
    </source>
</evidence>
<keyword evidence="6" id="KW-0810">Translation regulation</keyword>
<dbReference type="InterPro" id="IPR003439">
    <property type="entry name" value="ABC_transporter-like_ATP-bd"/>
</dbReference>
<protein>
    <recommendedName>
        <fullName evidence="8">ABC transporter domain-containing protein</fullName>
    </recommendedName>
</protein>
<evidence type="ECO:0000256" key="1">
    <source>
        <dbReference type="ARBA" id="ARBA00005868"/>
    </source>
</evidence>
<keyword evidence="2" id="KW-0820">tRNA-binding</keyword>
<dbReference type="PANTHER" id="PTHR43858">
    <property type="entry name" value="ENERGY-DEPENDENT TRANSLATIONAL THROTTLE PROTEIN ETTA"/>
    <property type="match status" value="1"/>
</dbReference>
<dbReference type="SUPFAM" id="SSF52540">
    <property type="entry name" value="P-loop containing nucleoside triphosphate hydrolases"/>
    <property type="match status" value="2"/>
</dbReference>
<dbReference type="InterPro" id="IPR003593">
    <property type="entry name" value="AAA+_ATPase"/>
</dbReference>
<gene>
    <name evidence="9" type="ORF">TeGR_g15089</name>
</gene>
<evidence type="ECO:0000313" key="10">
    <source>
        <dbReference type="Proteomes" id="UP001165060"/>
    </source>
</evidence>
<dbReference type="PROSITE" id="PS50893">
    <property type="entry name" value="ABC_TRANSPORTER_2"/>
    <property type="match status" value="2"/>
</dbReference>
<evidence type="ECO:0000313" key="9">
    <source>
        <dbReference type="EMBL" id="GMI18871.1"/>
    </source>
</evidence>
<evidence type="ECO:0000256" key="5">
    <source>
        <dbReference type="ARBA" id="ARBA00022840"/>
    </source>
</evidence>
<dbReference type="Proteomes" id="UP001165060">
    <property type="component" value="Unassembled WGS sequence"/>
</dbReference>
<accession>A0ABQ6M3C6</accession>
<dbReference type="CDD" id="cd03221">
    <property type="entry name" value="ABCF_EF-3"/>
    <property type="match status" value="2"/>
</dbReference>
<keyword evidence="4" id="KW-0547">Nucleotide-binding</keyword>
<organism evidence="9 10">
    <name type="scientific">Tetraparma gracilis</name>
    <dbReference type="NCBI Taxonomy" id="2962635"/>
    <lineage>
        <taxon>Eukaryota</taxon>
        <taxon>Sar</taxon>
        <taxon>Stramenopiles</taxon>
        <taxon>Ochrophyta</taxon>
        <taxon>Bolidophyceae</taxon>
        <taxon>Parmales</taxon>
        <taxon>Triparmaceae</taxon>
        <taxon>Tetraparma</taxon>
    </lineage>
</organism>
<proteinExistence type="inferred from homology"/>
<keyword evidence="10" id="KW-1185">Reference proteome</keyword>
<keyword evidence="3" id="KW-0699">rRNA-binding</keyword>